<keyword evidence="2" id="KW-1185">Reference proteome</keyword>
<name>A0AAV7JHE1_9METZ</name>
<evidence type="ECO:0000313" key="1">
    <source>
        <dbReference type="EMBL" id="KAI6648224.1"/>
    </source>
</evidence>
<organism evidence="1 2">
    <name type="scientific">Oopsacas minuta</name>
    <dbReference type="NCBI Taxonomy" id="111878"/>
    <lineage>
        <taxon>Eukaryota</taxon>
        <taxon>Metazoa</taxon>
        <taxon>Porifera</taxon>
        <taxon>Hexactinellida</taxon>
        <taxon>Hexasterophora</taxon>
        <taxon>Lyssacinosida</taxon>
        <taxon>Leucopsacidae</taxon>
        <taxon>Oopsacas</taxon>
    </lineage>
</organism>
<comment type="caution">
    <text evidence="1">The sequence shown here is derived from an EMBL/GenBank/DDBJ whole genome shotgun (WGS) entry which is preliminary data.</text>
</comment>
<proteinExistence type="predicted"/>
<gene>
    <name evidence="1" type="ORF">LOD99_12033</name>
</gene>
<reference evidence="1 2" key="1">
    <citation type="journal article" date="2023" name="BMC Biol.">
        <title>The compact genome of the sponge Oopsacas minuta (Hexactinellida) is lacking key metazoan core genes.</title>
        <authorList>
            <person name="Santini S."/>
            <person name="Schenkelaars Q."/>
            <person name="Jourda C."/>
            <person name="Duchesne M."/>
            <person name="Belahbib H."/>
            <person name="Rocher C."/>
            <person name="Selva M."/>
            <person name="Riesgo A."/>
            <person name="Vervoort M."/>
            <person name="Leys S.P."/>
            <person name="Kodjabachian L."/>
            <person name="Le Bivic A."/>
            <person name="Borchiellini C."/>
            <person name="Claverie J.M."/>
            <person name="Renard E."/>
        </authorList>
    </citation>
    <scope>NUCLEOTIDE SEQUENCE [LARGE SCALE GENOMIC DNA]</scope>
    <source>
        <strain evidence="1">SPO-2</strain>
    </source>
</reference>
<dbReference type="EMBL" id="JAKMXF010000332">
    <property type="protein sequence ID" value="KAI6648224.1"/>
    <property type="molecule type" value="Genomic_DNA"/>
</dbReference>
<accession>A0AAV7JHE1</accession>
<dbReference type="AlphaFoldDB" id="A0AAV7JHE1"/>
<protein>
    <submittedName>
        <fullName evidence="1">Uncharacterized protein</fullName>
    </submittedName>
</protein>
<dbReference type="Proteomes" id="UP001165289">
    <property type="component" value="Unassembled WGS sequence"/>
</dbReference>
<sequence>MTLFRCTLRITNDVDQTANGWVEDRGLRDRMDQLEMAMLTKVGLNFCCSSKRSVSYCRRLEYFEFIVGLLKGLIEFLQQIRDQLDRFKACGVERVGHEEYTAEMKHVRNRNVQLDFGGGEKAVLESKEHFRVERFISIMDSTMDALQHRLNADEAICSNYSFLSNPHTPSSGDIKVAVELIQFVGFVKSERVSMP</sequence>
<evidence type="ECO:0000313" key="2">
    <source>
        <dbReference type="Proteomes" id="UP001165289"/>
    </source>
</evidence>